<sequence>MWICPRCGREFKKINQSHYCGQAPKTVDEYIDLQPLETQSHLRRMRNILLKSVPCLKERILWSMPCYEKDGQSISFAACQKHISLYVGEKVIEKFASHLTKWQTKKNAIYFPYNQTLPDQLIETIARYCLQTSD</sequence>
<dbReference type="EMBL" id="NFLJ01000011">
    <property type="protein sequence ID" value="OUQ35030.1"/>
    <property type="molecule type" value="Genomic_DNA"/>
</dbReference>
<dbReference type="Gene3D" id="3.90.1150.200">
    <property type="match status" value="1"/>
</dbReference>
<dbReference type="Pfam" id="PF08818">
    <property type="entry name" value="DUF1801"/>
    <property type="match status" value="1"/>
</dbReference>
<organism evidence="2 3">
    <name type="scientific">Massilimicrobiota timonensis</name>
    <dbReference type="NCBI Taxonomy" id="1776392"/>
    <lineage>
        <taxon>Bacteria</taxon>
        <taxon>Bacillati</taxon>
        <taxon>Bacillota</taxon>
        <taxon>Erysipelotrichia</taxon>
        <taxon>Erysipelotrichales</taxon>
        <taxon>Erysipelotrichaceae</taxon>
        <taxon>Massilimicrobiota</taxon>
    </lineage>
</organism>
<feature type="domain" description="YdhG-like" evidence="1">
    <location>
        <begin position="39"/>
        <end position="127"/>
    </location>
</feature>
<accession>A0A1Y4T058</accession>
<comment type="caution">
    <text evidence="2">The sequence shown here is derived from an EMBL/GenBank/DDBJ whole genome shotgun (WGS) entry which is preliminary data.</text>
</comment>
<reference evidence="2 3" key="1">
    <citation type="journal article" date="2018" name="BMC Genomics">
        <title>Whole genome sequencing and function prediction of 133 gut anaerobes isolated from chicken caecum in pure cultures.</title>
        <authorList>
            <person name="Medvecky M."/>
            <person name="Cejkova D."/>
            <person name="Polansky O."/>
            <person name="Karasova D."/>
            <person name="Kubasova T."/>
            <person name="Cizek A."/>
            <person name="Rychlik I."/>
        </authorList>
    </citation>
    <scope>NUCLEOTIDE SEQUENCE [LARGE SCALE GENOMIC DNA]</scope>
    <source>
        <strain evidence="2 3">An13</strain>
    </source>
</reference>
<dbReference type="OrthoDB" id="115213at2"/>
<dbReference type="InterPro" id="IPR014922">
    <property type="entry name" value="YdhG-like"/>
</dbReference>
<evidence type="ECO:0000313" key="2">
    <source>
        <dbReference type="EMBL" id="OUQ35030.1"/>
    </source>
</evidence>
<name>A0A1Y4T058_9FIRM</name>
<keyword evidence="3" id="KW-1185">Reference proteome</keyword>
<dbReference type="AlphaFoldDB" id="A0A1Y4T058"/>
<dbReference type="SUPFAM" id="SSF159888">
    <property type="entry name" value="YdhG-like"/>
    <property type="match status" value="1"/>
</dbReference>
<evidence type="ECO:0000259" key="1">
    <source>
        <dbReference type="Pfam" id="PF08818"/>
    </source>
</evidence>
<dbReference type="Proteomes" id="UP000195305">
    <property type="component" value="Unassembled WGS sequence"/>
</dbReference>
<protein>
    <recommendedName>
        <fullName evidence="1">YdhG-like domain-containing protein</fullName>
    </recommendedName>
</protein>
<dbReference type="RefSeq" id="WP_087357712.1">
    <property type="nucleotide sequence ID" value="NZ_AP031415.1"/>
</dbReference>
<proteinExistence type="predicted"/>
<gene>
    <name evidence="2" type="ORF">B5E75_05130</name>
</gene>
<evidence type="ECO:0000313" key="3">
    <source>
        <dbReference type="Proteomes" id="UP000195305"/>
    </source>
</evidence>